<feature type="domain" description="Disease resistance protein winged helix" evidence="10">
    <location>
        <begin position="503"/>
        <end position="573"/>
    </location>
</feature>
<dbReference type="GO" id="GO:0006952">
    <property type="term" value="P:defense response"/>
    <property type="evidence" value="ECO:0007669"/>
    <property type="project" value="UniProtKB-KW"/>
</dbReference>
<dbReference type="FunFam" id="1.10.10.10:FF:000322">
    <property type="entry name" value="Probable disease resistance protein At1g63360"/>
    <property type="match status" value="1"/>
</dbReference>
<dbReference type="SUPFAM" id="SSF52058">
    <property type="entry name" value="L domain-like"/>
    <property type="match status" value="1"/>
</dbReference>
<evidence type="ECO:0000313" key="11">
    <source>
        <dbReference type="EMBL" id="VFU27508.1"/>
    </source>
</evidence>
<dbReference type="InterPro" id="IPR032675">
    <property type="entry name" value="LRR_dom_sf"/>
</dbReference>
<feature type="region of interest" description="Disordered" evidence="7">
    <location>
        <begin position="190"/>
        <end position="227"/>
    </location>
</feature>
<dbReference type="InterPro" id="IPR027417">
    <property type="entry name" value="P-loop_NTPase"/>
</dbReference>
<keyword evidence="2" id="KW-0433">Leucine-rich repeat</keyword>
<keyword evidence="6" id="KW-0067">ATP-binding</keyword>
<dbReference type="PANTHER" id="PTHR33463:SF187">
    <property type="entry name" value="AND NB-ARC DOMAIN DISEASE RESISTANCE PROTEIN, PUTATIVE-RELATED"/>
    <property type="match status" value="1"/>
</dbReference>
<dbReference type="AlphaFoldDB" id="A0A6N2KHJ1"/>
<dbReference type="Pfam" id="PF00931">
    <property type="entry name" value="NB-ARC"/>
    <property type="match status" value="1"/>
</dbReference>
<name>A0A6N2KHJ1_SALVM</name>
<dbReference type="EMBL" id="CAADRP010000369">
    <property type="protein sequence ID" value="VFU27508.1"/>
    <property type="molecule type" value="Genomic_DNA"/>
</dbReference>
<dbReference type="Gene3D" id="1.10.8.430">
    <property type="entry name" value="Helical domain of apoptotic protease-activating factors"/>
    <property type="match status" value="1"/>
</dbReference>
<comment type="similarity">
    <text evidence="1">Belongs to the disease resistance NB-LRR family.</text>
</comment>
<keyword evidence="3" id="KW-0677">Repeat</keyword>
<protein>
    <submittedName>
        <fullName evidence="11">Uncharacterized protein</fullName>
    </submittedName>
</protein>
<dbReference type="InterPro" id="IPR050905">
    <property type="entry name" value="Plant_NBS-LRR"/>
</dbReference>
<evidence type="ECO:0000256" key="6">
    <source>
        <dbReference type="ARBA" id="ARBA00022840"/>
    </source>
</evidence>
<dbReference type="Pfam" id="PF13855">
    <property type="entry name" value="LRR_8"/>
    <property type="match status" value="1"/>
</dbReference>
<dbReference type="Pfam" id="PF23247">
    <property type="entry name" value="LRR_RPS2"/>
    <property type="match status" value="1"/>
</dbReference>
<evidence type="ECO:0000256" key="1">
    <source>
        <dbReference type="ARBA" id="ARBA00008894"/>
    </source>
</evidence>
<gene>
    <name evidence="11" type="ORF">SVIM_LOCUS83102</name>
</gene>
<evidence type="ECO:0000256" key="2">
    <source>
        <dbReference type="ARBA" id="ARBA00022614"/>
    </source>
</evidence>
<keyword evidence="5" id="KW-0611">Plant defense</keyword>
<dbReference type="Gene3D" id="1.10.10.10">
    <property type="entry name" value="Winged helix-like DNA-binding domain superfamily/Winged helix DNA-binding domain"/>
    <property type="match status" value="1"/>
</dbReference>
<feature type="compositionally biased region" description="Polar residues" evidence="7">
    <location>
        <begin position="190"/>
        <end position="216"/>
    </location>
</feature>
<reference evidence="11" key="1">
    <citation type="submission" date="2019-03" db="EMBL/GenBank/DDBJ databases">
        <authorList>
            <person name="Mank J."/>
            <person name="Almeida P."/>
        </authorList>
    </citation>
    <scope>NUCLEOTIDE SEQUENCE</scope>
    <source>
        <strain evidence="11">78183</strain>
    </source>
</reference>
<evidence type="ECO:0000256" key="5">
    <source>
        <dbReference type="ARBA" id="ARBA00022821"/>
    </source>
</evidence>
<dbReference type="Gene3D" id="3.80.10.10">
    <property type="entry name" value="Ribonuclease Inhibitor"/>
    <property type="match status" value="1"/>
</dbReference>
<dbReference type="InterPro" id="IPR058922">
    <property type="entry name" value="WHD_DRP"/>
</dbReference>
<accession>A0A6N2KHJ1</accession>
<organism evidence="11">
    <name type="scientific">Salix viminalis</name>
    <name type="common">Common osier</name>
    <name type="synonym">Basket willow</name>
    <dbReference type="NCBI Taxonomy" id="40686"/>
    <lineage>
        <taxon>Eukaryota</taxon>
        <taxon>Viridiplantae</taxon>
        <taxon>Streptophyta</taxon>
        <taxon>Embryophyta</taxon>
        <taxon>Tracheophyta</taxon>
        <taxon>Spermatophyta</taxon>
        <taxon>Magnoliopsida</taxon>
        <taxon>eudicotyledons</taxon>
        <taxon>Gunneridae</taxon>
        <taxon>Pentapetalae</taxon>
        <taxon>rosids</taxon>
        <taxon>fabids</taxon>
        <taxon>Malpighiales</taxon>
        <taxon>Salicaceae</taxon>
        <taxon>Saliceae</taxon>
        <taxon>Salix</taxon>
    </lineage>
</organism>
<evidence type="ECO:0000256" key="4">
    <source>
        <dbReference type="ARBA" id="ARBA00022741"/>
    </source>
</evidence>
<keyword evidence="4" id="KW-0547">Nucleotide-binding</keyword>
<feature type="domain" description="Disease resistance protein At4g27190-like leucine-rich repeats" evidence="9">
    <location>
        <begin position="881"/>
        <end position="981"/>
    </location>
</feature>
<dbReference type="InterPro" id="IPR002182">
    <property type="entry name" value="NB-ARC"/>
</dbReference>
<dbReference type="PANTHER" id="PTHR33463">
    <property type="entry name" value="NB-ARC DOMAIN-CONTAINING PROTEIN-RELATED"/>
    <property type="match status" value="1"/>
</dbReference>
<proteinExistence type="inferred from homology"/>
<dbReference type="Pfam" id="PF23559">
    <property type="entry name" value="WHD_DRP"/>
    <property type="match status" value="1"/>
</dbReference>
<evidence type="ECO:0000256" key="3">
    <source>
        <dbReference type="ARBA" id="ARBA00022737"/>
    </source>
</evidence>
<evidence type="ECO:0000259" key="9">
    <source>
        <dbReference type="Pfam" id="PF23247"/>
    </source>
</evidence>
<dbReference type="GO" id="GO:0005524">
    <property type="term" value="F:ATP binding"/>
    <property type="evidence" value="ECO:0007669"/>
    <property type="project" value="UniProtKB-KW"/>
</dbReference>
<feature type="domain" description="NB-ARC" evidence="8">
    <location>
        <begin position="332"/>
        <end position="415"/>
    </location>
</feature>
<dbReference type="InterPro" id="IPR057135">
    <property type="entry name" value="At4g27190-like_LRR"/>
</dbReference>
<evidence type="ECO:0000256" key="7">
    <source>
        <dbReference type="SAM" id="MobiDB-lite"/>
    </source>
</evidence>
<sequence>MEGAPPSSEEEDVNFTLNQLELDTLISELSWLPPEEVPVNQSSMLCNDQAGQNMLVDNNDSIQQTTQFPTSFPQTMTAMGGLDGTSSSWINQNGPNWPQTPSRSPQFPPHNLQVSGDHDLFNSNCYDSTLFEPTSSSRIQYFPNQGQVDQASVIPHIDNMQQENSVPRNSGKSARSQMENLQVHLLQNQTSRPNASNPGPNSSLQSQNTGLNTQQAVEAERISSHSVAGNDVVSMTRMRAQEDRVSEGALESKLRIEPVDRALEQSNAVFGNLAGSAGRTQVGVQGMEQGAGEERIQSHLQAENDMEDIGEGSTGHDAFQTIPRTEQVHTAQDMIRNLIAKRLDLDLSSEDDDLHRAAKFFELHEVGIPVPLKGCKLITTTRSKRVCQQISCQHKIKVKPLSEGEAWTLFMEKLGHEIRLSPVVERIAKDVARECAGLPLGIITLAGSLRGVDNLNEWRSTLKQLGESGYRDMDEKVFKVLRVSYDRLDDGLPLQKCLLYCALFPEDYWIGREELIDFLIDEGIIEEMRRQDALDKGHTMLDRLEYVCLLEGCDRKDNDSKSVKMHDLIRDMAIKIQQENSQVLNKAGAKLEELPDAKEWAENLTIVSLMQNRFEEIPPSHSPMCPDLSTLLLRRNRDLRFIADSFFKQLHKLKVLDLSHTVIENLPDSVSDLVTLATLLLKGCHMLRNVPSLKKLRALKRLDLCYTNLEKMPQGMECLTKLTYLRMTGCGEKEFPSGILPKLSHLRVFVLNGFIAPITVKGKEVGSLRNLETLECHFDGLSDFVEYLRSRNGIRSLSTCRISVGTMERDDDEYFPSKTVWLGNLSINRDRDFQVKLLNDIQGLVCECIDARSLCDVWSLENATELEIIHIRDCDSMESSVSSSWFSSAPSYKVIFSSLREFECYGCRNMKYLFPLVLLPNLVNLETISAINCVKMEEIIGGGRSDEEGVMDEESNTELKLPNLRHLELSGLPELKSICSAKLICDSLMNARS</sequence>
<dbReference type="InterPro" id="IPR042197">
    <property type="entry name" value="Apaf_helical"/>
</dbReference>
<evidence type="ECO:0000259" key="8">
    <source>
        <dbReference type="Pfam" id="PF00931"/>
    </source>
</evidence>
<dbReference type="GO" id="GO:0043531">
    <property type="term" value="F:ADP binding"/>
    <property type="evidence" value="ECO:0007669"/>
    <property type="project" value="InterPro"/>
</dbReference>
<dbReference type="InterPro" id="IPR036388">
    <property type="entry name" value="WH-like_DNA-bd_sf"/>
</dbReference>
<dbReference type="InterPro" id="IPR001611">
    <property type="entry name" value="Leu-rich_rpt"/>
</dbReference>
<evidence type="ECO:0000259" key="10">
    <source>
        <dbReference type="Pfam" id="PF23559"/>
    </source>
</evidence>
<dbReference type="SUPFAM" id="SSF52540">
    <property type="entry name" value="P-loop containing nucleoside triphosphate hydrolases"/>
    <property type="match status" value="1"/>
</dbReference>